<dbReference type="EMBL" id="JABBWM010000078">
    <property type="protein sequence ID" value="KAG2094662.1"/>
    <property type="molecule type" value="Genomic_DNA"/>
</dbReference>
<sequence>MSRNEARIHGLLRKSLVGELLDTQFDLFSARSKCAGNITKPQALFANHEALAASSEYFASLLSRKFLNDPTLIEFQDYHTCEGGISLSEYGYASNSDLNEEEEEIDEIDKDKEKCVEISTERMSRTASNLDLAIKGTQCIMLSHRVLVTDTAFNIWQALLYYLYTDEIVFAPLQSQGSKIARHSSLDGPPPCSLKSMYRLACKIKHDKLQAKALAAIRSSWTEHNILIDTTTAMTNFPTIAGVDLLHEVDV</sequence>
<organism evidence="1 2">
    <name type="scientific">Suillus discolor</name>
    <dbReference type="NCBI Taxonomy" id="1912936"/>
    <lineage>
        <taxon>Eukaryota</taxon>
        <taxon>Fungi</taxon>
        <taxon>Dikarya</taxon>
        <taxon>Basidiomycota</taxon>
        <taxon>Agaricomycotina</taxon>
        <taxon>Agaricomycetes</taxon>
        <taxon>Agaricomycetidae</taxon>
        <taxon>Boletales</taxon>
        <taxon>Suillineae</taxon>
        <taxon>Suillaceae</taxon>
        <taxon>Suillus</taxon>
    </lineage>
</organism>
<reference evidence="1" key="1">
    <citation type="journal article" date="2020" name="New Phytol.">
        <title>Comparative genomics reveals dynamic genome evolution in host specialist ectomycorrhizal fungi.</title>
        <authorList>
            <person name="Lofgren L.A."/>
            <person name="Nguyen N.H."/>
            <person name="Vilgalys R."/>
            <person name="Ruytinx J."/>
            <person name="Liao H.L."/>
            <person name="Branco S."/>
            <person name="Kuo A."/>
            <person name="LaButti K."/>
            <person name="Lipzen A."/>
            <person name="Andreopoulos W."/>
            <person name="Pangilinan J."/>
            <person name="Riley R."/>
            <person name="Hundley H."/>
            <person name="Na H."/>
            <person name="Barry K."/>
            <person name="Grigoriev I.V."/>
            <person name="Stajich J.E."/>
            <person name="Kennedy P.G."/>
        </authorList>
    </citation>
    <scope>NUCLEOTIDE SEQUENCE</scope>
    <source>
        <strain evidence="1">FC423</strain>
    </source>
</reference>
<proteinExistence type="predicted"/>
<dbReference type="Gene3D" id="3.30.710.10">
    <property type="entry name" value="Potassium Channel Kv1.1, Chain A"/>
    <property type="match status" value="1"/>
</dbReference>
<dbReference type="OrthoDB" id="6359816at2759"/>
<dbReference type="InterPro" id="IPR011333">
    <property type="entry name" value="SKP1/BTB/POZ_sf"/>
</dbReference>
<dbReference type="Proteomes" id="UP000823399">
    <property type="component" value="Unassembled WGS sequence"/>
</dbReference>
<evidence type="ECO:0000313" key="1">
    <source>
        <dbReference type="EMBL" id="KAG2094662.1"/>
    </source>
</evidence>
<evidence type="ECO:0000313" key="2">
    <source>
        <dbReference type="Proteomes" id="UP000823399"/>
    </source>
</evidence>
<name>A0A9P7EW80_9AGAM</name>
<keyword evidence="2" id="KW-1185">Reference proteome</keyword>
<dbReference type="RefSeq" id="XP_041287624.1">
    <property type="nucleotide sequence ID" value="XM_041442215.1"/>
</dbReference>
<evidence type="ECO:0008006" key="3">
    <source>
        <dbReference type="Google" id="ProtNLM"/>
    </source>
</evidence>
<gene>
    <name evidence="1" type="ORF">F5147DRAFT_778969</name>
</gene>
<protein>
    <recommendedName>
        <fullName evidence="3">BTB domain-containing protein</fullName>
    </recommendedName>
</protein>
<accession>A0A9P7EW80</accession>
<dbReference type="GeneID" id="64704474"/>
<dbReference type="AlphaFoldDB" id="A0A9P7EW80"/>
<comment type="caution">
    <text evidence="1">The sequence shown here is derived from an EMBL/GenBank/DDBJ whole genome shotgun (WGS) entry which is preliminary data.</text>
</comment>